<proteinExistence type="predicted"/>
<evidence type="ECO:0000313" key="3">
    <source>
        <dbReference type="EMBL" id="CAF0955696.1"/>
    </source>
</evidence>
<dbReference type="Proteomes" id="UP000663879">
    <property type="component" value="Unassembled WGS sequence"/>
</dbReference>
<dbReference type="EMBL" id="CAJNOC010002867">
    <property type="protein sequence ID" value="CAF0955696.1"/>
    <property type="molecule type" value="Genomic_DNA"/>
</dbReference>
<feature type="coiled-coil region" evidence="1">
    <location>
        <begin position="66"/>
        <end position="121"/>
    </location>
</feature>
<comment type="caution">
    <text evidence="3">The sequence shown here is derived from an EMBL/GenBank/DDBJ whole genome shotgun (WGS) entry which is preliminary data.</text>
</comment>
<dbReference type="AlphaFoldDB" id="A0A814DHY4"/>
<evidence type="ECO:0000256" key="1">
    <source>
        <dbReference type="SAM" id="Coils"/>
    </source>
</evidence>
<feature type="compositionally biased region" description="Basic and acidic residues" evidence="2">
    <location>
        <begin position="1"/>
        <end position="14"/>
    </location>
</feature>
<name>A0A814DHY4_9BILA</name>
<dbReference type="SUPFAM" id="SSF57997">
    <property type="entry name" value="Tropomyosin"/>
    <property type="match status" value="1"/>
</dbReference>
<evidence type="ECO:0000313" key="4">
    <source>
        <dbReference type="Proteomes" id="UP000663879"/>
    </source>
</evidence>
<feature type="region of interest" description="Disordered" evidence="2">
    <location>
        <begin position="1"/>
        <end position="43"/>
    </location>
</feature>
<organism evidence="3 4">
    <name type="scientific">Brachionus calyciflorus</name>
    <dbReference type="NCBI Taxonomy" id="104777"/>
    <lineage>
        <taxon>Eukaryota</taxon>
        <taxon>Metazoa</taxon>
        <taxon>Spiralia</taxon>
        <taxon>Gnathifera</taxon>
        <taxon>Rotifera</taxon>
        <taxon>Eurotatoria</taxon>
        <taxon>Monogononta</taxon>
        <taxon>Pseudotrocha</taxon>
        <taxon>Ploima</taxon>
        <taxon>Brachionidae</taxon>
        <taxon>Brachionus</taxon>
    </lineage>
</organism>
<evidence type="ECO:0000256" key="2">
    <source>
        <dbReference type="SAM" id="MobiDB-lite"/>
    </source>
</evidence>
<accession>A0A814DHY4</accession>
<gene>
    <name evidence="3" type="ORF">OXX778_LOCUS14182</name>
</gene>
<sequence>MSGKELEKTPDKIDFVPSEPVLSQKGKRFRSTGSPRDRTDGDDEISSLRLRCLRLETDSKVKTDLIKELSELLELYSSRLDKCENEIKKLTDGQVDSESTIKCLEENQSTTNHEVDALRSQRDVTGTITPLND</sequence>
<keyword evidence="4" id="KW-1185">Reference proteome</keyword>
<protein>
    <submittedName>
        <fullName evidence="3">Uncharacterized protein</fullName>
    </submittedName>
</protein>
<keyword evidence="1" id="KW-0175">Coiled coil</keyword>
<reference evidence="3" key="1">
    <citation type="submission" date="2021-02" db="EMBL/GenBank/DDBJ databases">
        <authorList>
            <person name="Nowell W R."/>
        </authorList>
    </citation>
    <scope>NUCLEOTIDE SEQUENCE</scope>
    <source>
        <strain evidence="3">Ploen Becks lab</strain>
    </source>
</reference>